<evidence type="ECO:0000313" key="2">
    <source>
        <dbReference type="Proteomes" id="UP000184050"/>
    </source>
</evidence>
<dbReference type="EMBL" id="FQZE01000029">
    <property type="protein sequence ID" value="SHJ77173.1"/>
    <property type="molecule type" value="Genomic_DNA"/>
</dbReference>
<name>A0A1M6M1F7_9BACT</name>
<dbReference type="STRING" id="1168035.SAMN05444280_12933"/>
<accession>A0A1M6M1F7</accession>
<dbReference type="Pfam" id="PF04170">
    <property type="entry name" value="NlpE"/>
    <property type="match status" value="1"/>
</dbReference>
<proteinExistence type="predicted"/>
<dbReference type="Proteomes" id="UP000184050">
    <property type="component" value="Unassembled WGS sequence"/>
</dbReference>
<organism evidence="1 2">
    <name type="scientific">Tangfeifania diversioriginum</name>
    <dbReference type="NCBI Taxonomy" id="1168035"/>
    <lineage>
        <taxon>Bacteria</taxon>
        <taxon>Pseudomonadati</taxon>
        <taxon>Bacteroidota</taxon>
        <taxon>Bacteroidia</taxon>
        <taxon>Marinilabiliales</taxon>
        <taxon>Prolixibacteraceae</taxon>
        <taxon>Tangfeifania</taxon>
    </lineage>
</organism>
<keyword evidence="2" id="KW-1185">Reference proteome</keyword>
<sequence>MKDTVFLFIFCLGFLVFVGCRNSTKETEISKDGTETLAALPDMHTSQIAIDYHGTYKGVVPCADCEGMETVITLKENEEYEIAVKYLGKSDAVYKESGNFSWGDDGRIITLEGLENRASQYQVGENKLFQLDLEGNRITGDLAENYILEKTN</sequence>
<gene>
    <name evidence="1" type="ORF">SAMN05444280_12933</name>
</gene>
<dbReference type="RefSeq" id="WP_073172057.1">
    <property type="nucleotide sequence ID" value="NZ_FQZE01000029.1"/>
</dbReference>
<dbReference type="Gene3D" id="2.40.128.640">
    <property type="match status" value="1"/>
</dbReference>
<dbReference type="AlphaFoldDB" id="A0A1M6M1F7"/>
<reference evidence="1 2" key="1">
    <citation type="submission" date="2016-11" db="EMBL/GenBank/DDBJ databases">
        <authorList>
            <person name="Jaros S."/>
            <person name="Januszkiewicz K."/>
            <person name="Wedrychowicz H."/>
        </authorList>
    </citation>
    <scope>NUCLEOTIDE SEQUENCE [LARGE SCALE GENOMIC DNA]</scope>
    <source>
        <strain evidence="1 2">DSM 27063</strain>
    </source>
</reference>
<evidence type="ECO:0000313" key="1">
    <source>
        <dbReference type="EMBL" id="SHJ77173.1"/>
    </source>
</evidence>
<dbReference type="PROSITE" id="PS51257">
    <property type="entry name" value="PROKAR_LIPOPROTEIN"/>
    <property type="match status" value="1"/>
</dbReference>
<protein>
    <submittedName>
        <fullName evidence="1">NlpE N-terminal domain-containing protein</fullName>
    </submittedName>
</protein>
<dbReference type="OrthoDB" id="5348860at2"/>
<dbReference type="InterPro" id="IPR007298">
    <property type="entry name" value="Cu-R_lipoprotein_NlpE"/>
</dbReference>